<keyword evidence="3" id="KW-0732">Signal</keyword>
<keyword evidence="2" id="KW-0472">Membrane</keyword>
<keyword evidence="2" id="KW-1133">Transmembrane helix</keyword>
<keyword evidence="2" id="KW-0812">Transmembrane</keyword>
<proteinExistence type="predicted"/>
<organism evidence="4 5">
    <name type="scientific">Theobroma cacao</name>
    <name type="common">Cacao</name>
    <name type="synonym">Cocoa</name>
    <dbReference type="NCBI Taxonomy" id="3641"/>
    <lineage>
        <taxon>Eukaryota</taxon>
        <taxon>Viridiplantae</taxon>
        <taxon>Streptophyta</taxon>
        <taxon>Embryophyta</taxon>
        <taxon>Tracheophyta</taxon>
        <taxon>Spermatophyta</taxon>
        <taxon>Magnoliopsida</taxon>
        <taxon>eudicotyledons</taxon>
        <taxon>Gunneridae</taxon>
        <taxon>Pentapetalae</taxon>
        <taxon>rosids</taxon>
        <taxon>malvids</taxon>
        <taxon>Malvales</taxon>
        <taxon>Malvaceae</taxon>
        <taxon>Byttnerioideae</taxon>
        <taxon>Theobroma</taxon>
    </lineage>
</organism>
<protein>
    <submittedName>
        <fullName evidence="4">Uncharacterized protein</fullName>
    </submittedName>
</protein>
<dbReference type="EMBL" id="CM001882">
    <property type="protein sequence ID" value="EOY04305.1"/>
    <property type="molecule type" value="Genomic_DNA"/>
</dbReference>
<dbReference type="InParanoid" id="A0A061EH16"/>
<feature type="transmembrane region" description="Helical" evidence="2">
    <location>
        <begin position="127"/>
        <end position="147"/>
    </location>
</feature>
<evidence type="ECO:0000256" key="2">
    <source>
        <dbReference type="SAM" id="Phobius"/>
    </source>
</evidence>
<dbReference type="HOGENOM" id="CLU_1368358_0_0_1"/>
<evidence type="ECO:0000256" key="1">
    <source>
        <dbReference type="SAM" id="MobiDB-lite"/>
    </source>
</evidence>
<sequence>MRALLTLFLLLSALLFSASSIAAQSIGSKGGGGSGSGTPVTGNRPPAAVPCRGRPFTSCIPKPPKKCNTPFQEEARKLMLSLVRFRLAFRVMNVYRDITAVVTDSMGVLGGEYHAKTTLIQLPNMRALLTLFLLLSALLFSASSIAAQSIGSKGGGGSGSGTPVTGNRPPAAVPCRGRPFTSCIPKPPKKCNSPFQGDCP</sequence>
<evidence type="ECO:0000313" key="5">
    <source>
        <dbReference type="Proteomes" id="UP000026915"/>
    </source>
</evidence>
<dbReference type="Proteomes" id="UP000026915">
    <property type="component" value="Chromosome 4"/>
</dbReference>
<gene>
    <name evidence="4" type="ORF">TCM_019573</name>
</gene>
<name>A0A061EH16_THECC</name>
<dbReference type="AlphaFoldDB" id="A0A061EH16"/>
<keyword evidence="5" id="KW-1185">Reference proteome</keyword>
<dbReference type="Gramene" id="EOY04305">
    <property type="protein sequence ID" value="EOY04305"/>
    <property type="gene ID" value="TCM_019573"/>
</dbReference>
<evidence type="ECO:0000256" key="3">
    <source>
        <dbReference type="SAM" id="SignalP"/>
    </source>
</evidence>
<accession>A0A061EH16</accession>
<feature type="region of interest" description="Disordered" evidence="1">
    <location>
        <begin position="151"/>
        <end position="173"/>
    </location>
</feature>
<reference evidence="4 5" key="1">
    <citation type="journal article" date="2013" name="Genome Biol.">
        <title>The genome sequence of the most widely cultivated cacao type and its use to identify candidate genes regulating pod color.</title>
        <authorList>
            <person name="Motamayor J.C."/>
            <person name="Mockaitis K."/>
            <person name="Schmutz J."/>
            <person name="Haiminen N."/>
            <person name="Iii D.L."/>
            <person name="Cornejo O."/>
            <person name="Findley S.D."/>
            <person name="Zheng P."/>
            <person name="Utro F."/>
            <person name="Royaert S."/>
            <person name="Saski C."/>
            <person name="Jenkins J."/>
            <person name="Podicheti R."/>
            <person name="Zhao M."/>
            <person name="Scheffler B.E."/>
            <person name="Stack J.C."/>
            <person name="Feltus F.A."/>
            <person name="Mustiga G.M."/>
            <person name="Amores F."/>
            <person name="Phillips W."/>
            <person name="Marelli J.P."/>
            <person name="May G.D."/>
            <person name="Shapiro H."/>
            <person name="Ma J."/>
            <person name="Bustamante C.D."/>
            <person name="Schnell R.J."/>
            <person name="Main D."/>
            <person name="Gilbert D."/>
            <person name="Parida L."/>
            <person name="Kuhn D.N."/>
        </authorList>
    </citation>
    <scope>NUCLEOTIDE SEQUENCE [LARGE SCALE GENOMIC DNA]</scope>
    <source>
        <strain evidence="5">cv. Matina 1-6</strain>
    </source>
</reference>
<feature type="signal peptide" evidence="3">
    <location>
        <begin position="1"/>
        <end position="23"/>
    </location>
</feature>
<feature type="chain" id="PRO_5001601152" evidence="3">
    <location>
        <begin position="24"/>
        <end position="200"/>
    </location>
</feature>
<evidence type="ECO:0000313" key="4">
    <source>
        <dbReference type="EMBL" id="EOY04305.1"/>
    </source>
</evidence>